<evidence type="ECO:0000313" key="4">
    <source>
        <dbReference type="Proteomes" id="UP000195570"/>
    </source>
</evidence>
<dbReference type="GeneID" id="92375433"/>
<feature type="region of interest" description="Disordered" evidence="2">
    <location>
        <begin position="379"/>
        <end position="407"/>
    </location>
</feature>
<feature type="compositionally biased region" description="Basic and acidic residues" evidence="2">
    <location>
        <begin position="395"/>
        <end position="407"/>
    </location>
</feature>
<feature type="compositionally biased region" description="Low complexity" evidence="2">
    <location>
        <begin position="546"/>
        <end position="556"/>
    </location>
</feature>
<dbReference type="VEuPathDB" id="TriTrypDB:TEOVI_000149300"/>
<evidence type="ECO:0008006" key="5">
    <source>
        <dbReference type="Google" id="ProtNLM"/>
    </source>
</evidence>
<dbReference type="InterPro" id="IPR015943">
    <property type="entry name" value="WD40/YVTN_repeat-like_dom_sf"/>
</dbReference>
<dbReference type="RefSeq" id="XP_067080813.1">
    <property type="nucleotide sequence ID" value="XM_067224712.1"/>
</dbReference>
<dbReference type="PANTHER" id="PTHR16453">
    <property type="entry name" value="WD40 DOMAIN-CONTAINING PROTEIN MIO FAMILY MEMBER"/>
    <property type="match status" value="1"/>
</dbReference>
<protein>
    <recommendedName>
        <fullName evidence="5">WD repeat protein mio zinc-ribbon like domain-containing protein</fullName>
    </recommendedName>
</protein>
<dbReference type="Proteomes" id="UP000195570">
    <property type="component" value="Unassembled WGS sequence"/>
</dbReference>
<dbReference type="CDD" id="cd16691">
    <property type="entry name" value="mRING-H2-C3H3C2_Mio"/>
    <property type="match status" value="1"/>
</dbReference>
<dbReference type="GO" id="GO:0005737">
    <property type="term" value="C:cytoplasm"/>
    <property type="evidence" value="ECO:0007669"/>
    <property type="project" value="TreeGrafter"/>
</dbReference>
<keyword evidence="4" id="KW-1185">Reference proteome</keyword>
<gene>
    <name evidence="3" type="ORF">TEOVI_000149300</name>
</gene>
<proteinExistence type="inferred from homology"/>
<dbReference type="InterPro" id="IPR031488">
    <property type="entry name" value="Zn_ribbon_mio"/>
</dbReference>
<comment type="similarity">
    <text evidence="1">Belongs to the WD repeat mio family.</text>
</comment>
<dbReference type="EMBL" id="CZPT02001330">
    <property type="protein sequence ID" value="SCU69924.1"/>
    <property type="molecule type" value="Genomic_DNA"/>
</dbReference>
<dbReference type="SUPFAM" id="SSF50978">
    <property type="entry name" value="WD40 repeat-like"/>
    <property type="match status" value="1"/>
</dbReference>
<feature type="region of interest" description="Disordered" evidence="2">
    <location>
        <begin position="892"/>
        <end position="911"/>
    </location>
</feature>
<name>A0A1G4ID05_TRYEQ</name>
<dbReference type="InterPro" id="IPR037593">
    <property type="entry name" value="MIOS/Sea4"/>
</dbReference>
<dbReference type="AlphaFoldDB" id="A0A1G4ID05"/>
<feature type="compositionally biased region" description="Polar residues" evidence="2">
    <location>
        <begin position="429"/>
        <end position="440"/>
    </location>
</feature>
<dbReference type="PANTHER" id="PTHR16453:SF13">
    <property type="entry name" value="WD REPEAT PROTEIN MIO ZINC-RIBBON LIKE DOMAIN-CONTAINING PROTEIN"/>
    <property type="match status" value="1"/>
</dbReference>
<reference evidence="3" key="1">
    <citation type="submission" date="2016-09" db="EMBL/GenBank/DDBJ databases">
        <authorList>
            <person name="Hebert L."/>
            <person name="Moumen B."/>
        </authorList>
    </citation>
    <scope>NUCLEOTIDE SEQUENCE [LARGE SCALE GENOMIC DNA]</scope>
    <source>
        <strain evidence="3">OVI</strain>
    </source>
</reference>
<organism evidence="3 4">
    <name type="scientific">Trypanosoma equiperdum</name>
    <dbReference type="NCBI Taxonomy" id="5694"/>
    <lineage>
        <taxon>Eukaryota</taxon>
        <taxon>Discoba</taxon>
        <taxon>Euglenozoa</taxon>
        <taxon>Kinetoplastea</taxon>
        <taxon>Metakinetoplastina</taxon>
        <taxon>Trypanosomatida</taxon>
        <taxon>Trypanosomatidae</taxon>
        <taxon>Trypanosoma</taxon>
    </lineage>
</organism>
<evidence type="ECO:0000256" key="2">
    <source>
        <dbReference type="SAM" id="MobiDB-lite"/>
    </source>
</evidence>
<sequence>MLLCKQPGDTTIFATATVDHISLYNLSSVSPLARELSVTPTPDRQHVRIIDSTNEAAADLSPYGNQPCSVINTIVHNACRRPFVPIWRVPFSQVRGSGISGGEDEANRCTPLSLALSCAGGAQRLFVSESGSGAWVGEGMSFSALSVPSEIVTTSAYVDRDTRAESIQYTKSGIQGNDIVTSGWAYRDPTLLAIGRHRGVVQLLRVEGSGSHPSLHTTVVQERVLQGSVTSLDWVPNSDILVVAARRRDEYGCFAEVMDFRSREVAIRYLGAPPGVTPTSSRASRQQQPLRCGVGIASTGALCFAEAIACDMSQKYVAAAGSNNRHDVLQLWDLRMSSRPVSAHVHASLGYTSLSWVSCATPTVVSTTRKRGLWMYTFTDSQSQGGDDSDDSGEEKERRQRLLPSEDRYRLHTRVPAACAASLGGDQAVTPTTGVETSQPGVAASPHKGSAHHRAGKCDQVQNGQHLKLPCLVLLDAASGELYPQVALPRKTMVTMINDIPVWSAGPNVFRFHRDINELLDDMEDDSNLQLRKQKDQHIPDTIAKEPSASAGSLSEGEFEEESGEAERTGGNLLDLLKASVFMNTDYDETTLASLSTTLPAAIKERPNIPTVRRPLLSLRRLREGFVPYSHQVFSVLSHEMADREAYALFRYGWYMQRHIHKGKTITPASSVVPSLLELLRKKPQVQVTKVILRAMGWCIDRDEEALMLQPLDSPTTVRESSRIGVLSPNIVPQTTHQVSGRFHGLPLYCHQRPLASEKGSTMFSSPSASSESTEYAADVLSQNSLPPFESQVAPSPEVEFCDRVGAASPEDAVERRVAIHVCMGYLSEAARLLSHYSDLRPSYANVALILESAAQGHFPVANIVAPAGCSYWMHLCVELLGMYAHHSSIGGADQGNGERERPGSGWSSASSHVAGRKFFTCFTRRYPQMPLPDQVALATVLLFPYASADSQEQLASGDNKREESWEALGDILQEMTMMQFDSSLGCSCSLFLSAAVEPLDSEYTSVQRYVDETGDVQTPVVYFALYGSTKSRSWRLWNDAYRTQLNNGGHSILRSIHDLACSKMSQMREKVNENFKSSEYNNSMSFPLAGRDGVVPLASNFVGRTFSGFVGAPTASVISGTEGRPKSKRLTGTGGVVLRCKCGCRVPTFPANAEGDAVEPTSTAIKTASMEGSQQSLCKIPDCLTPMCVVCSEPVFRQKSGYTFEESFTWCTVCLHGGHWMHLREWFVKHRTCPAEDCSCRCYYPLNERCGV</sequence>
<accession>A0A1G4ID05</accession>
<comment type="caution">
    <text evidence="3">The sequence shown here is derived from an EMBL/GenBank/DDBJ whole genome shotgun (WGS) entry which is preliminary data.</text>
</comment>
<evidence type="ECO:0000313" key="3">
    <source>
        <dbReference type="EMBL" id="SCU69924.1"/>
    </source>
</evidence>
<evidence type="ECO:0000256" key="1">
    <source>
        <dbReference type="ARBA" id="ARBA00009713"/>
    </source>
</evidence>
<feature type="region of interest" description="Disordered" evidence="2">
    <location>
        <begin position="533"/>
        <end position="567"/>
    </location>
</feature>
<dbReference type="Gene3D" id="2.130.10.10">
    <property type="entry name" value="YVTN repeat-like/Quinoprotein amine dehydrogenase"/>
    <property type="match status" value="1"/>
</dbReference>
<feature type="region of interest" description="Disordered" evidence="2">
    <location>
        <begin position="422"/>
        <end position="455"/>
    </location>
</feature>
<dbReference type="InterPro" id="IPR036322">
    <property type="entry name" value="WD40_repeat_dom_sf"/>
</dbReference>